<dbReference type="NCBIfam" id="NF040576">
    <property type="entry name" value="T2SS_GspM_XpsM"/>
    <property type="match status" value="1"/>
</dbReference>
<dbReference type="RefSeq" id="WP_114714702.1">
    <property type="nucleotide sequence ID" value="NZ_KZ857264.1"/>
</dbReference>
<organism evidence="2 3">
    <name type="scientific">Rhizobium grahamii</name>
    <dbReference type="NCBI Taxonomy" id="1120045"/>
    <lineage>
        <taxon>Bacteria</taxon>
        <taxon>Pseudomonadati</taxon>
        <taxon>Pseudomonadota</taxon>
        <taxon>Alphaproteobacteria</taxon>
        <taxon>Hyphomicrobiales</taxon>
        <taxon>Rhizobiaceae</taxon>
        <taxon>Rhizobium/Agrobacterium group</taxon>
        <taxon>Rhizobium</taxon>
    </lineage>
</organism>
<dbReference type="EMBL" id="NAAC01000024">
    <property type="protein sequence ID" value="RDJ07035.1"/>
    <property type="molecule type" value="Genomic_DNA"/>
</dbReference>
<keyword evidence="1" id="KW-0175">Coiled coil</keyword>
<reference evidence="2 3" key="1">
    <citation type="submission" date="2017-03" db="EMBL/GenBank/DDBJ databases">
        <title>Genome analysis of Rhizobial strains effectives or ineffectives for nitrogen fixation isolated from bean seeds.</title>
        <authorList>
            <person name="Peralta H."/>
            <person name="Aguilar-Vera A."/>
            <person name="Mora Y."/>
            <person name="Vargas-Lagunas C."/>
            <person name="Girard L."/>
            <person name="Mora J."/>
        </authorList>
    </citation>
    <scope>NUCLEOTIDE SEQUENCE [LARGE SCALE GENOMIC DNA]</scope>
    <source>
        <strain evidence="2 3">CCGM3</strain>
    </source>
</reference>
<proteinExistence type="predicted"/>
<evidence type="ECO:0000256" key="1">
    <source>
        <dbReference type="SAM" id="Coils"/>
    </source>
</evidence>
<comment type="caution">
    <text evidence="2">The sequence shown here is derived from an EMBL/GenBank/DDBJ whole genome shotgun (WGS) entry which is preliminary data.</text>
</comment>
<dbReference type="InterPro" id="IPR034756">
    <property type="entry name" value="T2SSM_b"/>
</dbReference>
<dbReference type="Proteomes" id="UP000254939">
    <property type="component" value="Unassembled WGS sequence"/>
</dbReference>
<gene>
    <name evidence="2" type="ORF">B5K06_21905</name>
</gene>
<dbReference type="Pfam" id="PF10741">
    <property type="entry name" value="T2SSM_b"/>
    <property type="match status" value="1"/>
</dbReference>
<accession>A0A370KK19</accession>
<evidence type="ECO:0000313" key="3">
    <source>
        <dbReference type="Proteomes" id="UP000254939"/>
    </source>
</evidence>
<sequence>MNSKRNAAKNVKIAAVAVLVGLLFVPAAVAAWSLMEARGLSQANAEQQLSLEALKAKLAALEGSTNDADGDGAAIYLPGDTPAVAAAELQRLMTDVIGETGAKIAQFEFVDPGENASDDGAVEMRVLFETTTDPLQQILFATESNPTALVFKSITIESAETSVNSKEPPALRVSASVEGYWLRSKL</sequence>
<name>A0A370KK19_9HYPH</name>
<dbReference type="OrthoDB" id="8404159at2"/>
<feature type="coiled-coil region" evidence="1">
    <location>
        <begin position="37"/>
        <end position="64"/>
    </location>
</feature>
<dbReference type="AlphaFoldDB" id="A0A370KK19"/>
<protein>
    <submittedName>
        <fullName evidence="2">General secretion pathway protein GspM</fullName>
    </submittedName>
</protein>
<evidence type="ECO:0000313" key="2">
    <source>
        <dbReference type="EMBL" id="RDJ07035.1"/>
    </source>
</evidence>